<proteinExistence type="predicted"/>
<feature type="domain" description="N-terminal" evidence="1">
    <location>
        <begin position="6"/>
        <end position="104"/>
    </location>
</feature>
<dbReference type="GO" id="GO:0003697">
    <property type="term" value="F:single-stranded DNA binding"/>
    <property type="evidence" value="ECO:0007669"/>
    <property type="project" value="InterPro"/>
</dbReference>
<evidence type="ECO:0000313" key="3">
    <source>
        <dbReference type="Proteomes" id="UP001199363"/>
    </source>
</evidence>
<accession>A0AAW4V8S8</accession>
<feature type="non-terminal residue" evidence="2">
    <location>
        <position position="121"/>
    </location>
</feature>
<organism evidence="2 3">
    <name type="scientific">Phocaeicola vulgatus</name>
    <name type="common">Bacteroides vulgatus</name>
    <dbReference type="NCBI Taxonomy" id="821"/>
    <lineage>
        <taxon>Bacteria</taxon>
        <taxon>Pseudomonadati</taxon>
        <taxon>Bacteroidota</taxon>
        <taxon>Bacteroidia</taxon>
        <taxon>Bacteroidales</taxon>
        <taxon>Bacteroidaceae</taxon>
        <taxon>Phocaeicola</taxon>
    </lineage>
</organism>
<comment type="caution">
    <text evidence="2">The sequence shown here is derived from an EMBL/GenBank/DDBJ whole genome shotgun (WGS) entry which is preliminary data.</text>
</comment>
<reference evidence="2" key="1">
    <citation type="submission" date="2021-10" db="EMBL/GenBank/DDBJ databases">
        <title>Collection of gut derived symbiotic bacterial strains cultured from healthy donors.</title>
        <authorList>
            <person name="Lin H."/>
            <person name="Littmann E."/>
            <person name="Kohout C."/>
            <person name="Pamer E.G."/>
        </authorList>
    </citation>
    <scope>NUCLEOTIDE SEQUENCE</scope>
    <source>
        <strain evidence="2">DFI.1.167</strain>
    </source>
</reference>
<gene>
    <name evidence="2" type="ORF">LI282_23440</name>
</gene>
<evidence type="ECO:0000259" key="1">
    <source>
        <dbReference type="Pfam" id="PF08401"/>
    </source>
</evidence>
<name>A0AAW4V8S8_PHOVU</name>
<dbReference type="RefSeq" id="WP_227195667.1">
    <property type="nucleotide sequence ID" value="NZ_JAJCMZ010000259.1"/>
</dbReference>
<protein>
    <submittedName>
        <fullName evidence="2">ArdC family protein</fullName>
    </submittedName>
</protein>
<dbReference type="AlphaFoldDB" id="A0AAW4V8S8"/>
<dbReference type="Proteomes" id="UP001199363">
    <property type="component" value="Unassembled WGS sequence"/>
</dbReference>
<dbReference type="EMBL" id="JAJCQG010000274">
    <property type="protein sequence ID" value="MCB7283947.1"/>
    <property type="molecule type" value="Genomic_DNA"/>
</dbReference>
<dbReference type="InterPro" id="IPR013610">
    <property type="entry name" value="ArdC_N"/>
</dbReference>
<evidence type="ECO:0000313" key="2">
    <source>
        <dbReference type="EMBL" id="MCB7283947.1"/>
    </source>
</evidence>
<dbReference type="Pfam" id="PF08401">
    <property type="entry name" value="ArdcN"/>
    <property type="match status" value="1"/>
</dbReference>
<feature type="non-terminal residue" evidence="2">
    <location>
        <position position="1"/>
    </location>
</feature>
<sequence length="121" mass="14118">FGIKGGGLPQNIEGRTYNGVNSFMLFLLSEKEQYSLPVYMTFMQAKDSGLNILKGEKSFPVIYWNFSVRDKNGKKIPFDVYKNLDKNEQQEYKVTPFLKTYNVFNVQQTNLQETKPEKWEA</sequence>